<evidence type="ECO:0000313" key="6">
    <source>
        <dbReference type="EMBL" id="EDM28137.1"/>
    </source>
</evidence>
<dbReference type="NCBIfam" id="TIGR02937">
    <property type="entry name" value="sigma70-ECF"/>
    <property type="match status" value="1"/>
</dbReference>
<organism evidence="6 7">
    <name type="scientific">Lentisphaera araneosa HTCC2155</name>
    <dbReference type="NCBI Taxonomy" id="313628"/>
    <lineage>
        <taxon>Bacteria</taxon>
        <taxon>Pseudomonadati</taxon>
        <taxon>Lentisphaerota</taxon>
        <taxon>Lentisphaeria</taxon>
        <taxon>Lentisphaerales</taxon>
        <taxon>Lentisphaeraceae</taxon>
        <taxon>Lentisphaera</taxon>
    </lineage>
</organism>
<protein>
    <submittedName>
        <fullName evidence="6">Probable extracytoplasmic function alternative sigma factor</fullName>
    </submittedName>
</protein>
<dbReference type="GO" id="GO:0016987">
    <property type="term" value="F:sigma factor activity"/>
    <property type="evidence" value="ECO:0007669"/>
    <property type="project" value="UniProtKB-KW"/>
</dbReference>
<evidence type="ECO:0000256" key="1">
    <source>
        <dbReference type="ARBA" id="ARBA00010641"/>
    </source>
</evidence>
<evidence type="ECO:0000256" key="2">
    <source>
        <dbReference type="ARBA" id="ARBA00023015"/>
    </source>
</evidence>
<dbReference type="STRING" id="313628.LNTAR_12311"/>
<keyword evidence="2" id="KW-0805">Transcription regulation</keyword>
<comment type="caution">
    <text evidence="6">The sequence shown here is derived from an EMBL/GenBank/DDBJ whole genome shotgun (WGS) entry which is preliminary data.</text>
</comment>
<gene>
    <name evidence="6" type="ORF">LNTAR_12311</name>
</gene>
<reference evidence="6 7" key="1">
    <citation type="journal article" date="2010" name="J. Bacteriol.">
        <title>Genome sequence of Lentisphaera araneosa HTCC2155T, the type species of the order Lentisphaerales in the phylum Lentisphaerae.</title>
        <authorList>
            <person name="Thrash J.C."/>
            <person name="Cho J.C."/>
            <person name="Vergin K.L."/>
            <person name="Morris R.M."/>
            <person name="Giovannoni S.J."/>
        </authorList>
    </citation>
    <scope>NUCLEOTIDE SEQUENCE [LARGE SCALE GENOMIC DNA]</scope>
    <source>
        <strain evidence="6 7">HTCC2155</strain>
    </source>
</reference>
<name>A6DJR3_9BACT</name>
<evidence type="ECO:0000256" key="3">
    <source>
        <dbReference type="ARBA" id="ARBA00023082"/>
    </source>
</evidence>
<dbReference type="EMBL" id="ABCK01000006">
    <property type="protein sequence ID" value="EDM28137.1"/>
    <property type="molecule type" value="Genomic_DNA"/>
</dbReference>
<dbReference type="Gene3D" id="1.10.10.10">
    <property type="entry name" value="Winged helix-like DNA-binding domain superfamily/Winged helix DNA-binding domain"/>
    <property type="match status" value="1"/>
</dbReference>
<dbReference type="PANTHER" id="PTHR43133">
    <property type="entry name" value="RNA POLYMERASE ECF-TYPE SIGMA FACTO"/>
    <property type="match status" value="1"/>
</dbReference>
<proteinExistence type="inferred from homology"/>
<dbReference type="InterPro" id="IPR007627">
    <property type="entry name" value="RNA_pol_sigma70_r2"/>
</dbReference>
<dbReference type="InterPro" id="IPR036388">
    <property type="entry name" value="WH-like_DNA-bd_sf"/>
</dbReference>
<sequence length="170" mass="19558">MKPEEIIANFSKEHRRLWAMAYSICHDYHLCDDILQEVSITLIKKADDFDSERAFLPWAIGITRIQALRASQKKKLDKLDLSEDSLDIIEKQICENYQDEVLESRLQSLKSCLGKISGENYQILKMKYIKGESARQIAQSIGRSETATHSLLQRLRLSLQKCIISKAINS</sequence>
<evidence type="ECO:0000259" key="5">
    <source>
        <dbReference type="Pfam" id="PF04542"/>
    </source>
</evidence>
<accession>A6DJR3</accession>
<dbReference type="SUPFAM" id="SSF88659">
    <property type="entry name" value="Sigma3 and sigma4 domains of RNA polymerase sigma factors"/>
    <property type="match status" value="1"/>
</dbReference>
<dbReference type="InterPro" id="IPR014284">
    <property type="entry name" value="RNA_pol_sigma-70_dom"/>
</dbReference>
<feature type="domain" description="RNA polymerase sigma-70 region 2" evidence="5">
    <location>
        <begin position="11"/>
        <end position="74"/>
    </location>
</feature>
<comment type="similarity">
    <text evidence="1">Belongs to the sigma-70 factor family. ECF subfamily.</text>
</comment>
<keyword evidence="4" id="KW-0804">Transcription</keyword>
<evidence type="ECO:0000313" key="7">
    <source>
        <dbReference type="Proteomes" id="UP000004947"/>
    </source>
</evidence>
<dbReference type="InterPro" id="IPR039425">
    <property type="entry name" value="RNA_pol_sigma-70-like"/>
</dbReference>
<dbReference type="Gene3D" id="1.10.1740.10">
    <property type="match status" value="1"/>
</dbReference>
<keyword evidence="7" id="KW-1185">Reference proteome</keyword>
<dbReference type="OrthoDB" id="9797134at2"/>
<dbReference type="Pfam" id="PF04542">
    <property type="entry name" value="Sigma70_r2"/>
    <property type="match status" value="1"/>
</dbReference>
<dbReference type="AlphaFoldDB" id="A6DJR3"/>
<dbReference type="PANTHER" id="PTHR43133:SF51">
    <property type="entry name" value="RNA POLYMERASE SIGMA FACTOR"/>
    <property type="match status" value="1"/>
</dbReference>
<keyword evidence="3" id="KW-0731">Sigma factor</keyword>
<dbReference type="eggNOG" id="COG1595">
    <property type="taxonomic scope" value="Bacteria"/>
</dbReference>
<dbReference type="GO" id="GO:0006352">
    <property type="term" value="P:DNA-templated transcription initiation"/>
    <property type="evidence" value="ECO:0007669"/>
    <property type="project" value="InterPro"/>
</dbReference>
<dbReference type="RefSeq" id="WP_007278130.1">
    <property type="nucleotide sequence ID" value="NZ_ABCK01000006.1"/>
</dbReference>
<dbReference type="InterPro" id="IPR013324">
    <property type="entry name" value="RNA_pol_sigma_r3/r4-like"/>
</dbReference>
<dbReference type="InterPro" id="IPR013325">
    <property type="entry name" value="RNA_pol_sigma_r2"/>
</dbReference>
<evidence type="ECO:0000256" key="4">
    <source>
        <dbReference type="ARBA" id="ARBA00023163"/>
    </source>
</evidence>
<dbReference type="SUPFAM" id="SSF88946">
    <property type="entry name" value="Sigma2 domain of RNA polymerase sigma factors"/>
    <property type="match status" value="1"/>
</dbReference>
<dbReference type="Proteomes" id="UP000004947">
    <property type="component" value="Unassembled WGS sequence"/>
</dbReference>